<keyword evidence="4" id="KW-0963">Cytoplasm</keyword>
<dbReference type="InterPro" id="IPR003697">
    <property type="entry name" value="Maf-like"/>
</dbReference>
<feature type="site" description="Important for substrate specificity" evidence="4">
    <location>
        <position position="156"/>
    </location>
</feature>
<protein>
    <recommendedName>
        <fullName evidence="4">dTTP/UTP pyrophosphatase</fullName>
        <shortName evidence="4">dTTPase/UTPase</shortName>
        <ecNumber evidence="4">3.6.1.9</ecNumber>
    </recommendedName>
    <alternativeName>
        <fullName evidence="4">Nucleoside triphosphate pyrophosphatase</fullName>
    </alternativeName>
    <alternativeName>
        <fullName evidence="4">Nucleotide pyrophosphatase</fullName>
        <shortName evidence="4">Nucleotide PPase</shortName>
    </alternativeName>
</protein>
<comment type="function">
    <text evidence="4">Nucleoside triphosphate pyrophosphatase that hydrolyzes dTTP and UTP. May have a dual role in cell division arrest and in preventing the incorporation of modified nucleotides into cellular nucleic acids.</text>
</comment>
<evidence type="ECO:0000256" key="3">
    <source>
        <dbReference type="ARBA" id="ARBA00023080"/>
    </source>
</evidence>
<keyword evidence="6" id="KW-1185">Reference proteome</keyword>
<feature type="site" description="Important for substrate specificity" evidence="4">
    <location>
        <position position="12"/>
    </location>
</feature>
<dbReference type="SUPFAM" id="SSF52972">
    <property type="entry name" value="ITPase-like"/>
    <property type="match status" value="1"/>
</dbReference>
<dbReference type="GO" id="GO:0005737">
    <property type="term" value="C:cytoplasm"/>
    <property type="evidence" value="ECO:0007669"/>
    <property type="project" value="UniProtKB-SubCell"/>
</dbReference>
<dbReference type="EC" id="3.6.1.9" evidence="4"/>
<comment type="cofactor">
    <cofactor evidence="1 4">
        <name>a divalent metal cation</name>
        <dbReference type="ChEBI" id="CHEBI:60240"/>
    </cofactor>
</comment>
<feature type="site" description="Important for substrate specificity" evidence="4">
    <location>
        <position position="74"/>
    </location>
</feature>
<reference evidence="5" key="1">
    <citation type="submission" date="2020-11" db="EMBL/GenBank/DDBJ databases">
        <title>Bacterial whole genome sequence for Panacibacter sp. DH6.</title>
        <authorList>
            <person name="Le V."/>
            <person name="Ko S."/>
            <person name="Ahn C.-Y."/>
            <person name="Oh H.-M."/>
        </authorList>
    </citation>
    <scope>NUCLEOTIDE SEQUENCE</scope>
    <source>
        <strain evidence="5">DH6</strain>
    </source>
</reference>
<keyword evidence="2 4" id="KW-0378">Hydrolase</keyword>
<dbReference type="CDD" id="cd00555">
    <property type="entry name" value="Maf"/>
    <property type="match status" value="1"/>
</dbReference>
<dbReference type="RefSeq" id="WP_196991602.1">
    <property type="nucleotide sequence ID" value="NZ_JADWYR010000002.1"/>
</dbReference>
<gene>
    <name evidence="5" type="primary">maf</name>
    <name evidence="5" type="ORF">I5907_14850</name>
</gene>
<dbReference type="Pfam" id="PF02545">
    <property type="entry name" value="Maf"/>
    <property type="match status" value="1"/>
</dbReference>
<comment type="similarity">
    <text evidence="4">Belongs to the Maf family. YhdE subfamily.</text>
</comment>
<accession>A0A931E4I5</accession>
<dbReference type="PANTHER" id="PTHR43213">
    <property type="entry name" value="BIFUNCTIONAL DTTP/UTP PYROPHOSPHATASE/METHYLTRANSFERASE PROTEIN-RELATED"/>
    <property type="match status" value="1"/>
</dbReference>
<organism evidence="5 6">
    <name type="scientific">Panacibacter microcysteis</name>
    <dbReference type="NCBI Taxonomy" id="2793269"/>
    <lineage>
        <taxon>Bacteria</taxon>
        <taxon>Pseudomonadati</taxon>
        <taxon>Bacteroidota</taxon>
        <taxon>Chitinophagia</taxon>
        <taxon>Chitinophagales</taxon>
        <taxon>Chitinophagaceae</taxon>
        <taxon>Panacibacter</taxon>
    </lineage>
</organism>
<dbReference type="InterPro" id="IPR029001">
    <property type="entry name" value="ITPase-like_fam"/>
</dbReference>
<name>A0A931E4I5_9BACT</name>
<dbReference type="PANTHER" id="PTHR43213:SF5">
    <property type="entry name" value="BIFUNCTIONAL DTTP_UTP PYROPHOSPHATASE_METHYLTRANSFERASE PROTEIN-RELATED"/>
    <property type="match status" value="1"/>
</dbReference>
<evidence type="ECO:0000256" key="2">
    <source>
        <dbReference type="ARBA" id="ARBA00022801"/>
    </source>
</evidence>
<comment type="caution">
    <text evidence="5">The sequence shown here is derived from an EMBL/GenBank/DDBJ whole genome shotgun (WGS) entry which is preliminary data.</text>
</comment>
<comment type="subcellular location">
    <subcellularLocation>
        <location evidence="4">Cytoplasm</location>
    </subcellularLocation>
</comment>
<keyword evidence="3 4" id="KW-0546">Nucleotide metabolism</keyword>
<feature type="active site" description="Proton acceptor" evidence="4">
    <location>
        <position position="73"/>
    </location>
</feature>
<comment type="catalytic activity">
    <reaction evidence="4">
        <text>dTTP + H2O = dTMP + diphosphate + H(+)</text>
        <dbReference type="Rhea" id="RHEA:28534"/>
        <dbReference type="ChEBI" id="CHEBI:15377"/>
        <dbReference type="ChEBI" id="CHEBI:15378"/>
        <dbReference type="ChEBI" id="CHEBI:33019"/>
        <dbReference type="ChEBI" id="CHEBI:37568"/>
        <dbReference type="ChEBI" id="CHEBI:63528"/>
        <dbReference type="EC" id="3.6.1.9"/>
    </reaction>
</comment>
<comment type="caution">
    <text evidence="4">Lacks conserved residue(s) required for the propagation of feature annotation.</text>
</comment>
<dbReference type="Gene3D" id="3.90.950.10">
    <property type="match status" value="1"/>
</dbReference>
<proteinExistence type="inferred from homology"/>
<dbReference type="HAMAP" id="MF_00528">
    <property type="entry name" value="Maf"/>
    <property type="match status" value="1"/>
</dbReference>
<dbReference type="NCBIfam" id="TIGR00172">
    <property type="entry name" value="maf"/>
    <property type="match status" value="1"/>
</dbReference>
<dbReference type="GO" id="GO:0047429">
    <property type="term" value="F:nucleoside triphosphate diphosphatase activity"/>
    <property type="evidence" value="ECO:0007669"/>
    <property type="project" value="UniProtKB-EC"/>
</dbReference>
<comment type="catalytic activity">
    <reaction evidence="4">
        <text>UTP + H2O = UMP + diphosphate + H(+)</text>
        <dbReference type="Rhea" id="RHEA:29395"/>
        <dbReference type="ChEBI" id="CHEBI:15377"/>
        <dbReference type="ChEBI" id="CHEBI:15378"/>
        <dbReference type="ChEBI" id="CHEBI:33019"/>
        <dbReference type="ChEBI" id="CHEBI:46398"/>
        <dbReference type="ChEBI" id="CHEBI:57865"/>
        <dbReference type="EC" id="3.6.1.9"/>
    </reaction>
</comment>
<evidence type="ECO:0000313" key="6">
    <source>
        <dbReference type="Proteomes" id="UP000628448"/>
    </source>
</evidence>
<dbReference type="EMBL" id="JADWYR010000002">
    <property type="protein sequence ID" value="MBG9377520.1"/>
    <property type="molecule type" value="Genomic_DNA"/>
</dbReference>
<dbReference type="GO" id="GO:0009117">
    <property type="term" value="P:nucleotide metabolic process"/>
    <property type="evidence" value="ECO:0007669"/>
    <property type="project" value="UniProtKB-KW"/>
</dbReference>
<sequence>MNKIILASQSPRRKQLLEWAEVHFDIVIQPTDESFPASMPVEEVPVHIALHKAKAVQSLLTPAQQEQTILAADTVVVLDNRIIGKPQHRADAIAILAALSGNTHRVITGVVLVKATNVISFADITTVHFHQLTQEQITFYIDKYQPYDKAGAYAIQEWIGVVGIKSVEGDFYNVMGLPVSRVVQELAKL</sequence>
<dbReference type="Proteomes" id="UP000628448">
    <property type="component" value="Unassembled WGS sequence"/>
</dbReference>
<evidence type="ECO:0000256" key="1">
    <source>
        <dbReference type="ARBA" id="ARBA00001968"/>
    </source>
</evidence>
<evidence type="ECO:0000313" key="5">
    <source>
        <dbReference type="EMBL" id="MBG9377520.1"/>
    </source>
</evidence>
<dbReference type="PIRSF" id="PIRSF006305">
    <property type="entry name" value="Maf"/>
    <property type="match status" value="1"/>
</dbReference>
<evidence type="ECO:0000256" key="4">
    <source>
        <dbReference type="HAMAP-Rule" id="MF_00528"/>
    </source>
</evidence>
<dbReference type="AlphaFoldDB" id="A0A931E4I5"/>